<dbReference type="GO" id="GO:0008270">
    <property type="term" value="F:zinc ion binding"/>
    <property type="evidence" value="ECO:0007669"/>
    <property type="project" value="InterPro"/>
</dbReference>
<comment type="caution">
    <text evidence="2">The sequence shown here is derived from an EMBL/GenBank/DDBJ whole genome shotgun (WGS) entry which is preliminary data.</text>
</comment>
<feature type="domain" description="Metallo-beta-lactamase" evidence="1">
    <location>
        <begin position="116"/>
        <end position="312"/>
    </location>
</feature>
<dbReference type="InterPro" id="IPR001279">
    <property type="entry name" value="Metallo-B-lactamas"/>
</dbReference>
<dbReference type="PIRSF" id="PIRSF038896">
    <property type="entry name" value="NAPE-PLD"/>
    <property type="match status" value="1"/>
</dbReference>
<dbReference type="InterPro" id="IPR024884">
    <property type="entry name" value="NAPE-PLD"/>
</dbReference>
<dbReference type="PANTHER" id="PTHR15032">
    <property type="entry name" value="N-ACYL-PHOSPHATIDYLETHANOLAMINE-HYDROLYZING PHOSPHOLIPASE D"/>
    <property type="match status" value="1"/>
</dbReference>
<accession>A0A9C7GE73</accession>
<sequence length="367" mass="41999">MLFFIVMLAVLVMAIVIFITLHPIFGGNPSKKEKEVFSHFENYFAGKFRNEIQTNMDMNISTISSLMKDSIKGKKDRRPKTSIPISSIDWDQINSNQDSLIWFGHSTFFLQLEGKKILLDPMFGSSPSPVPFVSSKRYSKDLLYIIDELPFIDAVLITHDHYDHLDYPSILRLKDKVGYFFVPYGVAAHLKRWGVAAEKIRECNWWDEVEWKGLTIASVPAQHFSGRGLANRDSTLWTGWVVIGENNRLYTSGDGGYGPHFKQIGEKYGPFDLTLIEGGQYDKRWSMIHMIPEESIQAHLDVGGNNMMLIHWGAFTLAYHGWTDPVVRALRVAKESNVHLITPKIGELVLLNRTISVEDSIWWKEMT</sequence>
<proteinExistence type="predicted"/>
<evidence type="ECO:0000313" key="3">
    <source>
        <dbReference type="Proteomes" id="UP000789845"/>
    </source>
</evidence>
<dbReference type="Proteomes" id="UP000789845">
    <property type="component" value="Unassembled WGS sequence"/>
</dbReference>
<evidence type="ECO:0000313" key="2">
    <source>
        <dbReference type="EMBL" id="CAG9610445.1"/>
    </source>
</evidence>
<gene>
    <name evidence="2" type="ORF">NEOCIP111885_04219</name>
</gene>
<dbReference type="AlphaFoldDB" id="A0A9C7GE73"/>
<dbReference type="RefSeq" id="WP_230498809.1">
    <property type="nucleotide sequence ID" value="NZ_CAKJTG010000036.1"/>
</dbReference>
<reference evidence="2" key="1">
    <citation type="submission" date="2021-10" db="EMBL/GenBank/DDBJ databases">
        <authorList>
            <person name="Criscuolo A."/>
        </authorList>
    </citation>
    <scope>NUCLEOTIDE SEQUENCE</scope>
    <source>
        <strain evidence="2">CIP111885</strain>
    </source>
</reference>
<dbReference type="SUPFAM" id="SSF56281">
    <property type="entry name" value="Metallo-hydrolase/oxidoreductase"/>
    <property type="match status" value="1"/>
</dbReference>
<dbReference type="EMBL" id="CAKJTG010000036">
    <property type="protein sequence ID" value="CAG9610445.1"/>
    <property type="molecule type" value="Genomic_DNA"/>
</dbReference>
<dbReference type="InterPro" id="IPR036866">
    <property type="entry name" value="RibonucZ/Hydroxyglut_hydro"/>
</dbReference>
<organism evidence="2 3">
    <name type="scientific">Pseudoneobacillus rhizosphaerae</name>
    <dbReference type="NCBI Taxonomy" id="2880968"/>
    <lineage>
        <taxon>Bacteria</taxon>
        <taxon>Bacillati</taxon>
        <taxon>Bacillota</taxon>
        <taxon>Bacilli</taxon>
        <taxon>Bacillales</taxon>
        <taxon>Bacillaceae</taxon>
        <taxon>Pseudoneobacillus</taxon>
    </lineage>
</organism>
<evidence type="ECO:0000259" key="1">
    <source>
        <dbReference type="Pfam" id="PF12706"/>
    </source>
</evidence>
<dbReference type="PANTHER" id="PTHR15032:SF4">
    <property type="entry name" value="N-ACYL-PHOSPHATIDYLETHANOLAMINE-HYDROLYZING PHOSPHOLIPASE D"/>
    <property type="match status" value="1"/>
</dbReference>
<dbReference type="GO" id="GO:0070290">
    <property type="term" value="F:N-acylphosphatidylethanolamine-specific phospholipase D activity"/>
    <property type="evidence" value="ECO:0007669"/>
    <property type="project" value="InterPro"/>
</dbReference>
<dbReference type="Gene3D" id="3.60.15.10">
    <property type="entry name" value="Ribonuclease Z/Hydroxyacylglutathione hydrolase-like"/>
    <property type="match status" value="1"/>
</dbReference>
<protein>
    <recommendedName>
        <fullName evidence="1">Metallo-beta-lactamase domain-containing protein</fullName>
    </recommendedName>
</protein>
<keyword evidence="3" id="KW-1185">Reference proteome</keyword>
<dbReference type="Pfam" id="PF12706">
    <property type="entry name" value="Lactamase_B_2"/>
    <property type="match status" value="1"/>
</dbReference>
<name>A0A9C7GE73_9BACI</name>
<dbReference type="GO" id="GO:0005737">
    <property type="term" value="C:cytoplasm"/>
    <property type="evidence" value="ECO:0007669"/>
    <property type="project" value="TreeGrafter"/>
</dbReference>